<dbReference type="GO" id="GO:0005737">
    <property type="term" value="C:cytoplasm"/>
    <property type="evidence" value="ECO:0007669"/>
    <property type="project" value="TreeGrafter"/>
</dbReference>
<evidence type="ECO:0000313" key="2">
    <source>
        <dbReference type="EMBL" id="RSU12535.1"/>
    </source>
</evidence>
<dbReference type="PANTHER" id="PTHR42850">
    <property type="entry name" value="METALLOPHOSPHOESTERASE"/>
    <property type="match status" value="1"/>
</dbReference>
<dbReference type="Proteomes" id="UP000286773">
    <property type="component" value="Unassembled WGS sequence"/>
</dbReference>
<dbReference type="EMBL" id="NGKC01000005">
    <property type="protein sequence ID" value="RSU12535.1"/>
    <property type="molecule type" value="Genomic_DNA"/>
</dbReference>
<reference evidence="2 3" key="1">
    <citation type="submission" date="2017-05" db="EMBL/GenBank/DDBJ databases">
        <title>Vagococcus spp. assemblies.</title>
        <authorList>
            <person name="Gulvik C.A."/>
        </authorList>
    </citation>
    <scope>NUCLEOTIDE SEQUENCE [LARGE SCALE GENOMIC DNA]</scope>
    <source>
        <strain evidence="2 3">LMG 24798</strain>
    </source>
</reference>
<comment type="caution">
    <text evidence="2">The sequence shown here is derived from an EMBL/GenBank/DDBJ whole genome shotgun (WGS) entry which is preliminary data.</text>
</comment>
<gene>
    <name evidence="2" type="ORF">CBF27_06050</name>
</gene>
<protein>
    <submittedName>
        <fullName evidence="2">Serine/threonine protein phosphatase</fullName>
    </submittedName>
</protein>
<dbReference type="GO" id="GO:0008803">
    <property type="term" value="F:bis(5'-nucleosyl)-tetraphosphatase (symmetrical) activity"/>
    <property type="evidence" value="ECO:0007669"/>
    <property type="project" value="TreeGrafter"/>
</dbReference>
<dbReference type="GO" id="GO:0110154">
    <property type="term" value="P:RNA decapping"/>
    <property type="evidence" value="ECO:0007669"/>
    <property type="project" value="TreeGrafter"/>
</dbReference>
<accession>A0A430AWW1</accession>
<dbReference type="InterPro" id="IPR050126">
    <property type="entry name" value="Ap4A_hydrolase"/>
</dbReference>
<proteinExistence type="predicted"/>
<keyword evidence="3" id="KW-1185">Reference proteome</keyword>
<dbReference type="OrthoDB" id="384253at2"/>
<dbReference type="Pfam" id="PF00149">
    <property type="entry name" value="Metallophos"/>
    <property type="match status" value="1"/>
</dbReference>
<dbReference type="RefSeq" id="WP_126813427.1">
    <property type="nucleotide sequence ID" value="NZ_NGKC01000005.1"/>
</dbReference>
<dbReference type="AlphaFoldDB" id="A0A430AWW1"/>
<dbReference type="SUPFAM" id="SSF56300">
    <property type="entry name" value="Metallo-dependent phosphatases"/>
    <property type="match status" value="1"/>
</dbReference>
<evidence type="ECO:0000259" key="1">
    <source>
        <dbReference type="Pfam" id="PF00149"/>
    </source>
</evidence>
<dbReference type="InterPro" id="IPR004843">
    <property type="entry name" value="Calcineurin-like_PHP"/>
</dbReference>
<sequence>MSKLLFVISDVHGNLSLFNELLKDYDQKMHQLVLIGDLLDRGPQSKACLLLGKQLVEETGAVYLMGNHERMFLDFLAKPELMYPNYHFNGGDSTLNSLLHPGAAAEYSPTEMALMIRSAYKELIAFLSSLPLYYEWHDYVCVHAGVNLELNDWRHSSARDFVWIREPFHSGENRTGKVIIFGHTITPSLHGDNVTTDLWLQDNKIGIDGGAVYGGSMHGVIFDDKGIVQDIEVQNNFSPWRPDF</sequence>
<dbReference type="InterPro" id="IPR029052">
    <property type="entry name" value="Metallo-depent_PP-like"/>
</dbReference>
<organism evidence="2 3">
    <name type="scientific">Vagococcus acidifermentans</name>
    <dbReference type="NCBI Taxonomy" id="564710"/>
    <lineage>
        <taxon>Bacteria</taxon>
        <taxon>Bacillati</taxon>
        <taxon>Bacillota</taxon>
        <taxon>Bacilli</taxon>
        <taxon>Lactobacillales</taxon>
        <taxon>Enterococcaceae</taxon>
        <taxon>Vagococcus</taxon>
    </lineage>
</organism>
<dbReference type="PANTHER" id="PTHR42850:SF4">
    <property type="entry name" value="ZINC-DEPENDENT ENDOPOLYPHOSPHATASE"/>
    <property type="match status" value="1"/>
</dbReference>
<feature type="domain" description="Calcineurin-like phosphoesterase" evidence="1">
    <location>
        <begin position="6"/>
        <end position="205"/>
    </location>
</feature>
<evidence type="ECO:0000313" key="3">
    <source>
        <dbReference type="Proteomes" id="UP000286773"/>
    </source>
</evidence>
<dbReference type="GO" id="GO:0016791">
    <property type="term" value="F:phosphatase activity"/>
    <property type="evidence" value="ECO:0007669"/>
    <property type="project" value="TreeGrafter"/>
</dbReference>
<dbReference type="Gene3D" id="3.60.21.10">
    <property type="match status" value="1"/>
</dbReference>
<name>A0A430AWW1_9ENTE</name>